<organism evidence="2 3">
    <name type="scientific">Streptomyces maoxianensis</name>
    <dbReference type="NCBI Taxonomy" id="1459942"/>
    <lineage>
        <taxon>Bacteria</taxon>
        <taxon>Bacillati</taxon>
        <taxon>Actinomycetota</taxon>
        <taxon>Actinomycetes</taxon>
        <taxon>Kitasatosporales</taxon>
        <taxon>Streptomycetaceae</taxon>
        <taxon>Streptomyces</taxon>
    </lineage>
</organism>
<protein>
    <recommendedName>
        <fullName evidence="4">Serine/threonine protein kinase</fullName>
    </recommendedName>
</protein>
<dbReference type="EMBL" id="JBHSFE010000005">
    <property type="protein sequence ID" value="MFC4607086.1"/>
    <property type="molecule type" value="Genomic_DNA"/>
</dbReference>
<evidence type="ECO:0000256" key="1">
    <source>
        <dbReference type="SAM" id="MobiDB-lite"/>
    </source>
</evidence>
<keyword evidence="3" id="KW-1185">Reference proteome</keyword>
<dbReference type="RefSeq" id="WP_381191826.1">
    <property type="nucleotide sequence ID" value="NZ_JBHSFE010000005.1"/>
</dbReference>
<evidence type="ECO:0000313" key="3">
    <source>
        <dbReference type="Proteomes" id="UP001595993"/>
    </source>
</evidence>
<feature type="compositionally biased region" description="Pro residues" evidence="1">
    <location>
        <begin position="1"/>
        <end position="12"/>
    </location>
</feature>
<feature type="region of interest" description="Disordered" evidence="1">
    <location>
        <begin position="1"/>
        <end position="37"/>
    </location>
</feature>
<evidence type="ECO:0008006" key="4">
    <source>
        <dbReference type="Google" id="ProtNLM"/>
    </source>
</evidence>
<accession>A0ABV9FYE4</accession>
<feature type="compositionally biased region" description="Low complexity" evidence="1">
    <location>
        <begin position="70"/>
        <end position="95"/>
    </location>
</feature>
<evidence type="ECO:0000313" key="2">
    <source>
        <dbReference type="EMBL" id="MFC4607086.1"/>
    </source>
</evidence>
<name>A0ABV9FYE4_9ACTN</name>
<reference evidence="3" key="1">
    <citation type="journal article" date="2019" name="Int. J. Syst. Evol. Microbiol.">
        <title>The Global Catalogue of Microorganisms (GCM) 10K type strain sequencing project: providing services to taxonomists for standard genome sequencing and annotation.</title>
        <authorList>
            <consortium name="The Broad Institute Genomics Platform"/>
            <consortium name="The Broad Institute Genome Sequencing Center for Infectious Disease"/>
            <person name="Wu L."/>
            <person name="Ma J."/>
        </authorList>
    </citation>
    <scope>NUCLEOTIDE SEQUENCE [LARGE SCALE GENOMIC DNA]</scope>
    <source>
        <strain evidence="3">CGMCC 4.7139</strain>
    </source>
</reference>
<feature type="region of interest" description="Disordered" evidence="1">
    <location>
        <begin position="58"/>
        <end position="115"/>
    </location>
</feature>
<comment type="caution">
    <text evidence="2">The sequence shown here is derived from an EMBL/GenBank/DDBJ whole genome shotgun (WGS) entry which is preliminary data.</text>
</comment>
<gene>
    <name evidence="2" type="ORF">ACFO9E_04520</name>
</gene>
<feature type="compositionally biased region" description="Gly residues" evidence="1">
    <location>
        <begin position="58"/>
        <end position="69"/>
    </location>
</feature>
<dbReference type="Proteomes" id="UP001595993">
    <property type="component" value="Unassembled WGS sequence"/>
</dbReference>
<proteinExistence type="predicted"/>
<sequence>MTTPNPQTPGQPAPHFGTPGGWGSVPPPPVKSPMRKKAWLTHGAVGLVALVIGAASGGSDGEGTDGSAGAGAKPGPTVTVTATAGAAPAPTVTKTQPAKPAKTEEAGPASSFEGDGEYLVGEDVKAGTYRTAGSDGAFGCYWERAKDSSGEFDSIIANENLKGSGRVTLKKGEIFKTNRCKEWKKVG</sequence>